<evidence type="ECO:0000256" key="9">
    <source>
        <dbReference type="ARBA" id="ARBA00023136"/>
    </source>
</evidence>
<feature type="domain" description="Porin" evidence="12">
    <location>
        <begin position="8"/>
        <end position="342"/>
    </location>
</feature>
<organism evidence="13 14">
    <name type="scientific">Bordetella ansorpii</name>
    <dbReference type="NCBI Taxonomy" id="288768"/>
    <lineage>
        <taxon>Bacteria</taxon>
        <taxon>Pseudomonadati</taxon>
        <taxon>Pseudomonadota</taxon>
        <taxon>Betaproteobacteria</taxon>
        <taxon>Burkholderiales</taxon>
        <taxon>Alcaligenaceae</taxon>
        <taxon>Bordetella</taxon>
    </lineage>
</organism>
<dbReference type="GO" id="GO:0009279">
    <property type="term" value="C:cell outer membrane"/>
    <property type="evidence" value="ECO:0007669"/>
    <property type="project" value="UniProtKB-SubCell"/>
</dbReference>
<gene>
    <name evidence="13" type="ORF">SAMEA1982600_00593</name>
</gene>
<evidence type="ECO:0000256" key="10">
    <source>
        <dbReference type="ARBA" id="ARBA00023237"/>
    </source>
</evidence>
<keyword evidence="10" id="KW-0998">Cell outer membrane</keyword>
<name>A0A157L7Y5_9BORD</name>
<keyword evidence="7" id="KW-0406">Ion transport</keyword>
<sequence length="362" mass="38496">MKKTLLVAALAIGFTGVAQAETSVTLYGLIDAGLGYEQVKGSGGFKQSHIGATNGVSSGSRWGLRGSEDLGDGLKAIFTLESGFNNETGQSGQSSRLFGRQATVGLSNNAWGTLEFGRQKNVASKYLEAVSPFGTDYGLSSSGAAFSSGQSTRYDNMVMYSTPSFSGFQAAVGYSFNTSGSGNFATNDNTRAITAGVRYVNGPLNVFGTFDQLKPSTANDDDVTKVRSYIIGASYDFEVVKLAAAWGQTRNGWFTAANPGTTGNDEGLPSMAYAEDFRANSMMVGATVPFGATKLMGSWQRVDPKNDLLTGGEETTNIFALGATYDLSKRTNLYAYASYADNYAFQEDLRSTAFSVGLRHRF</sequence>
<dbReference type="AlphaFoldDB" id="A0A157L7Y5"/>
<evidence type="ECO:0000256" key="5">
    <source>
        <dbReference type="ARBA" id="ARBA00022692"/>
    </source>
</evidence>
<dbReference type="Proteomes" id="UP000077037">
    <property type="component" value="Unassembled WGS sequence"/>
</dbReference>
<evidence type="ECO:0000256" key="1">
    <source>
        <dbReference type="ARBA" id="ARBA00004571"/>
    </source>
</evidence>
<evidence type="ECO:0000256" key="2">
    <source>
        <dbReference type="ARBA" id="ARBA00011233"/>
    </source>
</evidence>
<feature type="chain" id="PRO_5007613976" evidence="11">
    <location>
        <begin position="21"/>
        <end position="362"/>
    </location>
</feature>
<evidence type="ECO:0000256" key="11">
    <source>
        <dbReference type="SAM" id="SignalP"/>
    </source>
</evidence>
<dbReference type="PRINTS" id="PR00182">
    <property type="entry name" value="ECOLNEIPORIN"/>
</dbReference>
<keyword evidence="8" id="KW-0626">Porin</keyword>
<dbReference type="InterPro" id="IPR023614">
    <property type="entry name" value="Porin_dom_sf"/>
</dbReference>
<evidence type="ECO:0000259" key="12">
    <source>
        <dbReference type="Pfam" id="PF13609"/>
    </source>
</evidence>
<dbReference type="GO" id="GO:0015288">
    <property type="term" value="F:porin activity"/>
    <property type="evidence" value="ECO:0007669"/>
    <property type="project" value="UniProtKB-KW"/>
</dbReference>
<evidence type="ECO:0000256" key="7">
    <source>
        <dbReference type="ARBA" id="ARBA00023065"/>
    </source>
</evidence>
<dbReference type="OrthoDB" id="8520696at2"/>
<evidence type="ECO:0000256" key="4">
    <source>
        <dbReference type="ARBA" id="ARBA00022452"/>
    </source>
</evidence>
<dbReference type="RefSeq" id="WP_066407685.1">
    <property type="nucleotide sequence ID" value="NZ_FKBS01000007.1"/>
</dbReference>
<dbReference type="GO" id="GO:0046930">
    <property type="term" value="C:pore complex"/>
    <property type="evidence" value="ECO:0007669"/>
    <property type="project" value="UniProtKB-KW"/>
</dbReference>
<dbReference type="SUPFAM" id="SSF56935">
    <property type="entry name" value="Porins"/>
    <property type="match status" value="1"/>
</dbReference>
<comment type="subunit">
    <text evidence="2">Homotrimer.</text>
</comment>
<dbReference type="InterPro" id="IPR001702">
    <property type="entry name" value="Porin_Gram-ve"/>
</dbReference>
<keyword evidence="9" id="KW-0472">Membrane</keyword>
<keyword evidence="3" id="KW-0813">Transport</keyword>
<reference evidence="13 14" key="1">
    <citation type="submission" date="2016-03" db="EMBL/GenBank/DDBJ databases">
        <authorList>
            <consortium name="Pathogen Informatics"/>
        </authorList>
    </citation>
    <scope>NUCLEOTIDE SEQUENCE [LARGE SCALE GENOMIC DNA]</scope>
    <source>
        <strain evidence="13 14">NCTC13364</strain>
    </source>
</reference>
<evidence type="ECO:0000313" key="13">
    <source>
        <dbReference type="EMBL" id="SAH92369.1"/>
    </source>
</evidence>
<dbReference type="Gene3D" id="2.40.160.10">
    <property type="entry name" value="Porin"/>
    <property type="match status" value="1"/>
</dbReference>
<dbReference type="CDD" id="cd00342">
    <property type="entry name" value="gram_neg_porins"/>
    <property type="match status" value="1"/>
</dbReference>
<evidence type="ECO:0000256" key="8">
    <source>
        <dbReference type="ARBA" id="ARBA00023114"/>
    </source>
</evidence>
<dbReference type="PANTHER" id="PTHR34501">
    <property type="entry name" value="PROTEIN YDDL-RELATED"/>
    <property type="match status" value="1"/>
</dbReference>
<comment type="subcellular location">
    <subcellularLocation>
        <location evidence="1">Cell outer membrane</location>
        <topology evidence="1">Multi-pass membrane protein</topology>
    </subcellularLocation>
</comment>
<evidence type="ECO:0000313" key="14">
    <source>
        <dbReference type="Proteomes" id="UP000077037"/>
    </source>
</evidence>
<dbReference type="PRINTS" id="PR00184">
    <property type="entry name" value="NEISSPPORIN"/>
</dbReference>
<evidence type="ECO:0000256" key="3">
    <source>
        <dbReference type="ARBA" id="ARBA00022448"/>
    </source>
</evidence>
<keyword evidence="5" id="KW-0812">Transmembrane</keyword>
<dbReference type="GO" id="GO:0034220">
    <property type="term" value="P:monoatomic ion transmembrane transport"/>
    <property type="evidence" value="ECO:0007669"/>
    <property type="project" value="InterPro"/>
</dbReference>
<dbReference type="InterPro" id="IPR002299">
    <property type="entry name" value="Porin_Neis"/>
</dbReference>
<keyword evidence="6 11" id="KW-0732">Signal</keyword>
<proteinExistence type="predicted"/>
<accession>A0A157L7Y5</accession>
<keyword evidence="4" id="KW-1134">Transmembrane beta strand</keyword>
<dbReference type="EMBL" id="FKBS01000007">
    <property type="protein sequence ID" value="SAH92369.1"/>
    <property type="molecule type" value="Genomic_DNA"/>
</dbReference>
<protein>
    <submittedName>
        <fullName evidence="13">Outer membrane porin protein</fullName>
    </submittedName>
</protein>
<feature type="signal peptide" evidence="11">
    <location>
        <begin position="1"/>
        <end position="20"/>
    </location>
</feature>
<evidence type="ECO:0000256" key="6">
    <source>
        <dbReference type="ARBA" id="ARBA00022729"/>
    </source>
</evidence>
<dbReference type="Pfam" id="PF13609">
    <property type="entry name" value="Porin_4"/>
    <property type="match status" value="1"/>
</dbReference>
<dbReference type="PANTHER" id="PTHR34501:SF9">
    <property type="entry name" value="MAJOR OUTER MEMBRANE PROTEIN P.IA"/>
    <property type="match status" value="1"/>
</dbReference>
<dbReference type="InterPro" id="IPR033900">
    <property type="entry name" value="Gram_neg_porin_domain"/>
</dbReference>
<dbReference type="InterPro" id="IPR050298">
    <property type="entry name" value="Gram-neg_bact_OMP"/>
</dbReference>